<keyword evidence="3" id="KW-1185">Reference proteome</keyword>
<feature type="transmembrane region" description="Helical" evidence="1">
    <location>
        <begin position="74"/>
        <end position="94"/>
    </location>
</feature>
<dbReference type="RefSeq" id="WP_013390649.1">
    <property type="nucleotide sequence ID" value="NC_014639.1"/>
</dbReference>
<evidence type="ECO:0000256" key="1">
    <source>
        <dbReference type="SAM" id="Phobius"/>
    </source>
</evidence>
<keyword evidence="1" id="KW-1133">Transmembrane helix</keyword>
<protein>
    <submittedName>
        <fullName evidence="2">Uncharacterized protein</fullName>
    </submittedName>
</protein>
<dbReference type="Proteomes" id="UP000006867">
    <property type="component" value="Chromosome"/>
</dbReference>
<reference evidence="2 3" key="1">
    <citation type="journal article" date="2011" name="Front. Microbiol.">
        <title>Genomic signatures of strain selection and enhancement in Bacillus atrophaeus var. globigii, a historical biowarfare simulant.</title>
        <authorList>
            <person name="Gibbons H.S."/>
            <person name="Broomall S.M."/>
            <person name="McNew L.A."/>
            <person name="Daligault H."/>
            <person name="Chapman C."/>
            <person name="Bruce D."/>
            <person name="Karavis M."/>
            <person name="Krepps M."/>
            <person name="McGregor P.A."/>
            <person name="Hong C."/>
            <person name="Park K.H."/>
            <person name="Akmal A."/>
            <person name="Feldman A."/>
            <person name="Lin J.S."/>
            <person name="Chang W.E."/>
            <person name="Higgs B.W."/>
            <person name="Demirev P."/>
            <person name="Lindquist J."/>
            <person name="Liem A."/>
            <person name="Fochler E."/>
            <person name="Read T.D."/>
            <person name="Tapia R."/>
            <person name="Johnson S."/>
            <person name="Bishop-Lilly K.A."/>
            <person name="Detter C."/>
            <person name="Han C."/>
            <person name="Sozhamannan S."/>
            <person name="Rosenzweig C.N."/>
            <person name="Skowronski E.W."/>
        </authorList>
    </citation>
    <scope>NUCLEOTIDE SEQUENCE [LARGE SCALE GENOMIC DNA]</scope>
    <source>
        <strain evidence="2 3">1942</strain>
    </source>
</reference>
<proteinExistence type="predicted"/>
<evidence type="ECO:0000313" key="2">
    <source>
        <dbReference type="EMBL" id="ADP33734.1"/>
    </source>
</evidence>
<dbReference type="GeneID" id="92914159"/>
<gene>
    <name evidence="2" type="ordered locus">BATR1942_14060</name>
</gene>
<sequence length="96" mass="11177">MKEHDEVKRMIEGLHEQMPELNNLLRLNSVPLPEDAAQSPLPPKTWFDRLSHWLTYPSWQLPDLLSLRSFSHTFAIFPILSGSFAAQILFFLFLGR</sequence>
<keyword evidence="1" id="KW-0472">Membrane</keyword>
<dbReference type="EMBL" id="CP002207">
    <property type="protein sequence ID" value="ADP33734.1"/>
    <property type="molecule type" value="Genomic_DNA"/>
</dbReference>
<accession>A0ABM5M0X7</accession>
<name>A0ABM5M0X7_BACA1</name>
<keyword evidence="1" id="KW-0812">Transmembrane</keyword>
<organism evidence="2 3">
    <name type="scientific">Bacillus atrophaeus (strain 1942)</name>
    <dbReference type="NCBI Taxonomy" id="720555"/>
    <lineage>
        <taxon>Bacteria</taxon>
        <taxon>Bacillati</taxon>
        <taxon>Bacillota</taxon>
        <taxon>Bacilli</taxon>
        <taxon>Bacillales</taxon>
        <taxon>Bacillaceae</taxon>
        <taxon>Bacillus</taxon>
    </lineage>
</organism>
<evidence type="ECO:0000313" key="3">
    <source>
        <dbReference type="Proteomes" id="UP000006867"/>
    </source>
</evidence>